<evidence type="ECO:0000313" key="3">
    <source>
        <dbReference type="Proteomes" id="UP000757103"/>
    </source>
</evidence>
<protein>
    <recommendedName>
        <fullName evidence="4">Lipoprotein</fullName>
    </recommendedName>
</protein>
<accession>A0A921SV18</accession>
<reference evidence="2" key="2">
    <citation type="submission" date="2021-09" db="EMBL/GenBank/DDBJ databases">
        <authorList>
            <person name="Gilroy R."/>
        </authorList>
    </citation>
    <scope>NUCLEOTIDE SEQUENCE</scope>
    <source>
        <strain evidence="2">CHK121-7720</strain>
    </source>
</reference>
<evidence type="ECO:0008006" key="4">
    <source>
        <dbReference type="Google" id="ProtNLM"/>
    </source>
</evidence>
<evidence type="ECO:0000256" key="1">
    <source>
        <dbReference type="SAM" id="SignalP"/>
    </source>
</evidence>
<keyword evidence="1" id="KW-0732">Signal</keyword>
<sequence length="214" mass="24925">MYRYLAILLTLLSFAACDSFFEKESVWPHNPERPELPPPRERRFVVDSIRYYFDYWSSKSTQLADETCVVIISNSLDQEWHDTPSPPQDPLYNYSYFSSEDPVMAQIYTDTLRVRTPCYVDDDNRIVLGDSLYSFQSFSAQQTLAEIDRTIGEMCIPPHTETYVYGRYSISYYHIAYTAWLTETTSNTPITIEGMWEGGIINDDFTTRTESKPL</sequence>
<feature type="signal peptide" evidence="1">
    <location>
        <begin position="1"/>
        <end position="15"/>
    </location>
</feature>
<feature type="chain" id="PRO_5036791430" description="Lipoprotein" evidence="1">
    <location>
        <begin position="16"/>
        <end position="214"/>
    </location>
</feature>
<organism evidence="2 3">
    <name type="scientific">Barnesiella viscericola</name>
    <dbReference type="NCBI Taxonomy" id="397865"/>
    <lineage>
        <taxon>Bacteria</taxon>
        <taxon>Pseudomonadati</taxon>
        <taxon>Bacteroidota</taxon>
        <taxon>Bacteroidia</taxon>
        <taxon>Bacteroidales</taxon>
        <taxon>Barnesiellaceae</taxon>
        <taxon>Barnesiella</taxon>
    </lineage>
</organism>
<proteinExistence type="predicted"/>
<gene>
    <name evidence="2" type="ORF">K8U91_06910</name>
</gene>
<dbReference type="EMBL" id="DYUD01000022">
    <property type="protein sequence ID" value="HJG89183.1"/>
    <property type="molecule type" value="Genomic_DNA"/>
</dbReference>
<dbReference type="RefSeq" id="WP_025279073.1">
    <property type="nucleotide sequence ID" value="NZ_CAKMIC010000013.1"/>
</dbReference>
<dbReference type="AlphaFoldDB" id="A0A921SV18"/>
<reference evidence="2" key="1">
    <citation type="journal article" date="2021" name="PeerJ">
        <title>Extensive microbial diversity within the chicken gut microbiome revealed by metagenomics and culture.</title>
        <authorList>
            <person name="Gilroy R."/>
            <person name="Ravi A."/>
            <person name="Getino M."/>
            <person name="Pursley I."/>
            <person name="Horton D.L."/>
            <person name="Alikhan N.F."/>
            <person name="Baker D."/>
            <person name="Gharbi K."/>
            <person name="Hall N."/>
            <person name="Watson M."/>
            <person name="Adriaenssens E.M."/>
            <person name="Foster-Nyarko E."/>
            <person name="Jarju S."/>
            <person name="Secka A."/>
            <person name="Antonio M."/>
            <person name="Oren A."/>
            <person name="Chaudhuri R.R."/>
            <person name="La Ragione R."/>
            <person name="Hildebrand F."/>
            <person name="Pallen M.J."/>
        </authorList>
    </citation>
    <scope>NUCLEOTIDE SEQUENCE</scope>
    <source>
        <strain evidence="2">CHK121-7720</strain>
    </source>
</reference>
<evidence type="ECO:0000313" key="2">
    <source>
        <dbReference type="EMBL" id="HJG89183.1"/>
    </source>
</evidence>
<comment type="caution">
    <text evidence="2">The sequence shown here is derived from an EMBL/GenBank/DDBJ whole genome shotgun (WGS) entry which is preliminary data.</text>
</comment>
<name>A0A921SV18_9BACT</name>
<dbReference type="PROSITE" id="PS51257">
    <property type="entry name" value="PROKAR_LIPOPROTEIN"/>
    <property type="match status" value="1"/>
</dbReference>
<dbReference type="Proteomes" id="UP000757103">
    <property type="component" value="Unassembled WGS sequence"/>
</dbReference>